<evidence type="ECO:0000259" key="3">
    <source>
        <dbReference type="Pfam" id="PF25917"/>
    </source>
</evidence>
<gene>
    <name evidence="4" type="ORF">ACFORJ_00415</name>
</gene>
<feature type="domain" description="Multidrug resistance protein MdtA-like barrel-sandwich hybrid" evidence="3">
    <location>
        <begin position="76"/>
        <end position="164"/>
    </location>
</feature>
<evidence type="ECO:0000256" key="1">
    <source>
        <dbReference type="SAM" id="MobiDB-lite"/>
    </source>
</evidence>
<protein>
    <submittedName>
        <fullName evidence="4">Biotin/lipoyl-binding protein</fullName>
    </submittedName>
</protein>
<keyword evidence="2" id="KW-0812">Transmembrane</keyword>
<evidence type="ECO:0000313" key="5">
    <source>
        <dbReference type="Proteomes" id="UP001595751"/>
    </source>
</evidence>
<feature type="compositionally biased region" description="Low complexity" evidence="1">
    <location>
        <begin position="357"/>
        <end position="366"/>
    </location>
</feature>
<accession>A0ABV7ZJ98</accession>
<dbReference type="EMBL" id="JBHRZN010000001">
    <property type="protein sequence ID" value="MFC3848633.1"/>
    <property type="molecule type" value="Genomic_DNA"/>
</dbReference>
<feature type="region of interest" description="Disordered" evidence="1">
    <location>
        <begin position="217"/>
        <end position="244"/>
    </location>
</feature>
<dbReference type="InterPro" id="IPR058625">
    <property type="entry name" value="MdtA-like_BSH"/>
</dbReference>
<feature type="region of interest" description="Disordered" evidence="1">
    <location>
        <begin position="332"/>
        <end position="366"/>
    </location>
</feature>
<dbReference type="Gene3D" id="2.40.420.20">
    <property type="match status" value="1"/>
</dbReference>
<name>A0ABV7ZJ98_9CORY</name>
<feature type="transmembrane region" description="Helical" evidence="2">
    <location>
        <begin position="12"/>
        <end position="32"/>
    </location>
</feature>
<keyword evidence="2" id="KW-0472">Membrane</keyword>
<evidence type="ECO:0000256" key="2">
    <source>
        <dbReference type="SAM" id="Phobius"/>
    </source>
</evidence>
<keyword evidence="5" id="KW-1185">Reference proteome</keyword>
<dbReference type="Proteomes" id="UP001595751">
    <property type="component" value="Unassembled WGS sequence"/>
</dbReference>
<dbReference type="RefSeq" id="WP_290292280.1">
    <property type="nucleotide sequence ID" value="NZ_CP047211.1"/>
</dbReference>
<organism evidence="4 5">
    <name type="scientific">Corynebacterium hansenii</name>
    <dbReference type="NCBI Taxonomy" id="394964"/>
    <lineage>
        <taxon>Bacteria</taxon>
        <taxon>Bacillati</taxon>
        <taxon>Actinomycetota</taxon>
        <taxon>Actinomycetes</taxon>
        <taxon>Mycobacteriales</taxon>
        <taxon>Corynebacteriaceae</taxon>
        <taxon>Corynebacterium</taxon>
    </lineage>
</organism>
<keyword evidence="2" id="KW-1133">Transmembrane helix</keyword>
<dbReference type="Pfam" id="PF25917">
    <property type="entry name" value="BSH_RND"/>
    <property type="match status" value="1"/>
</dbReference>
<dbReference type="PANTHER" id="PTHR30469">
    <property type="entry name" value="MULTIDRUG RESISTANCE PROTEIN MDTA"/>
    <property type="match status" value="1"/>
</dbReference>
<sequence length="366" mass="36431">MNNTKRGAGILRGLKYALLILATVSLVKIAFFPGNDTPEHVSEGDFSQPTTTLEKNTIDNETKLSATILRDAPTPIRATASGQVSTLFVASGQAVNAGQGLFQVKSTTMPAGSGAAATGANSDSDAEAAAPAPVVKYQDIAAPSGGTVQLNVVLGQNVEAGQEIGTISPGSFHALAQLKPSQLYSMGDALRSGKLSITDGPGPFLCSEVKIVTASSAPATGSGEGSGAAAQNTGSTTGGGPQIRCSIPSDQTVYEGVPATLTIGGATTGEVSTLPVTAVEGRFNEGIVFLPGDGPGKKPVKRKVQLGANDGTNIEIKGGLKEGEKVLTFVPAVSEREGAKGSGDGGSGDGSDGGGDPAPADAPAAN</sequence>
<dbReference type="Gene3D" id="2.40.50.100">
    <property type="match status" value="1"/>
</dbReference>
<evidence type="ECO:0000313" key="4">
    <source>
        <dbReference type="EMBL" id="MFC3848633.1"/>
    </source>
</evidence>
<reference evidence="5" key="1">
    <citation type="journal article" date="2019" name="Int. J. Syst. Evol. Microbiol.">
        <title>The Global Catalogue of Microorganisms (GCM) 10K type strain sequencing project: providing services to taxonomists for standard genome sequencing and annotation.</title>
        <authorList>
            <consortium name="The Broad Institute Genomics Platform"/>
            <consortium name="The Broad Institute Genome Sequencing Center for Infectious Disease"/>
            <person name="Wu L."/>
            <person name="Ma J."/>
        </authorList>
    </citation>
    <scope>NUCLEOTIDE SEQUENCE [LARGE SCALE GENOMIC DNA]</scope>
    <source>
        <strain evidence="5">CCUG 53252</strain>
    </source>
</reference>
<feature type="compositionally biased region" description="Gly residues" evidence="1">
    <location>
        <begin position="340"/>
        <end position="356"/>
    </location>
</feature>
<proteinExistence type="predicted"/>
<comment type="caution">
    <text evidence="4">The sequence shown here is derived from an EMBL/GenBank/DDBJ whole genome shotgun (WGS) entry which is preliminary data.</text>
</comment>